<dbReference type="EMBL" id="QKYT01000167">
    <property type="protein sequence ID" value="RIA90910.1"/>
    <property type="molecule type" value="Genomic_DNA"/>
</dbReference>
<comment type="caution">
    <text evidence="1">The sequence shown here is derived from an EMBL/GenBank/DDBJ whole genome shotgun (WGS) entry which is preliminary data.</text>
</comment>
<evidence type="ECO:0000313" key="2">
    <source>
        <dbReference type="Proteomes" id="UP000265703"/>
    </source>
</evidence>
<sequence>MSIPPNINSILDINEEIEDLDGVGHVWEGVEDDNTIPDMIIIASWMLSEKCIYRINDGIVIDMGHTRALLKKLVIVGDNCLFTWHDKSDEIGFIQIKGQKEMINSLRYYV</sequence>
<protein>
    <submittedName>
        <fullName evidence="1">Uncharacterized protein</fullName>
    </submittedName>
</protein>
<evidence type="ECO:0000313" key="1">
    <source>
        <dbReference type="EMBL" id="RIA90910.1"/>
    </source>
</evidence>
<keyword evidence="2" id="KW-1185">Reference proteome</keyword>
<reference evidence="1 2" key="1">
    <citation type="submission" date="2018-06" db="EMBL/GenBank/DDBJ databases">
        <title>Comparative genomics reveals the genomic features of Rhizophagus irregularis, R. cerebriforme, R. diaphanum and Gigaspora rosea, and their symbiotic lifestyle signature.</title>
        <authorList>
            <person name="Morin E."/>
            <person name="San Clemente H."/>
            <person name="Chen E.C.H."/>
            <person name="De La Providencia I."/>
            <person name="Hainaut M."/>
            <person name="Kuo A."/>
            <person name="Kohler A."/>
            <person name="Murat C."/>
            <person name="Tang N."/>
            <person name="Roy S."/>
            <person name="Loubradou J."/>
            <person name="Henrissat B."/>
            <person name="Grigoriev I.V."/>
            <person name="Corradi N."/>
            <person name="Roux C."/>
            <person name="Martin F.M."/>
        </authorList>
    </citation>
    <scope>NUCLEOTIDE SEQUENCE [LARGE SCALE GENOMIC DNA]</scope>
    <source>
        <strain evidence="1 2">DAOM 227022</strain>
    </source>
</reference>
<gene>
    <name evidence="1" type="ORF">C1645_737503</name>
</gene>
<dbReference type="Proteomes" id="UP000265703">
    <property type="component" value="Unassembled WGS sequence"/>
</dbReference>
<proteinExistence type="predicted"/>
<organism evidence="1 2">
    <name type="scientific">Glomus cerebriforme</name>
    <dbReference type="NCBI Taxonomy" id="658196"/>
    <lineage>
        <taxon>Eukaryota</taxon>
        <taxon>Fungi</taxon>
        <taxon>Fungi incertae sedis</taxon>
        <taxon>Mucoromycota</taxon>
        <taxon>Glomeromycotina</taxon>
        <taxon>Glomeromycetes</taxon>
        <taxon>Glomerales</taxon>
        <taxon>Glomeraceae</taxon>
        <taxon>Glomus</taxon>
    </lineage>
</organism>
<accession>A0A397SXH9</accession>
<name>A0A397SXH9_9GLOM</name>
<dbReference type="AlphaFoldDB" id="A0A397SXH9"/>